<evidence type="ECO:0000256" key="11">
    <source>
        <dbReference type="ARBA" id="ARBA00022840"/>
    </source>
</evidence>
<keyword evidence="5 15" id="KW-0997">Cell inner membrane</keyword>
<keyword evidence="4 15" id="KW-1003">Cell membrane</keyword>
<dbReference type="InterPro" id="IPR005467">
    <property type="entry name" value="His_kinase_dom"/>
</dbReference>
<dbReference type="CDD" id="cd06225">
    <property type="entry name" value="HAMP"/>
    <property type="match status" value="1"/>
</dbReference>
<dbReference type="SUPFAM" id="SSF47384">
    <property type="entry name" value="Homodimeric domain of signal transducing histidine kinase"/>
    <property type="match status" value="1"/>
</dbReference>
<evidence type="ECO:0000313" key="19">
    <source>
        <dbReference type="EMBL" id="CQR33682.1"/>
    </source>
</evidence>
<dbReference type="EC" id="2.7.13.3" evidence="15"/>
<accession>A0ABP1Z6Q0</accession>
<evidence type="ECO:0000256" key="6">
    <source>
        <dbReference type="ARBA" id="ARBA00022553"/>
    </source>
</evidence>
<name>A0ABP1Z6Q0_THIA3</name>
<dbReference type="InterPro" id="IPR003661">
    <property type="entry name" value="HisK_dim/P_dom"/>
</dbReference>
<evidence type="ECO:0000256" key="1">
    <source>
        <dbReference type="ARBA" id="ARBA00000085"/>
    </source>
</evidence>
<evidence type="ECO:0000256" key="8">
    <source>
        <dbReference type="ARBA" id="ARBA00022692"/>
    </source>
</evidence>
<dbReference type="Proteomes" id="UP000078599">
    <property type="component" value="Unassembled WGS sequence"/>
</dbReference>
<feature type="transmembrane region" description="Helical" evidence="15">
    <location>
        <begin position="219"/>
        <end position="239"/>
    </location>
</feature>
<evidence type="ECO:0000256" key="5">
    <source>
        <dbReference type="ARBA" id="ARBA00022519"/>
    </source>
</evidence>
<dbReference type="SUPFAM" id="SSF55874">
    <property type="entry name" value="ATPase domain of HSP90 chaperone/DNA topoisomerase II/histidine kinase"/>
    <property type="match status" value="1"/>
</dbReference>
<comment type="function">
    <text evidence="15">Member of a two-component regulatory system.</text>
</comment>
<dbReference type="SMART" id="SM00304">
    <property type="entry name" value="HAMP"/>
    <property type="match status" value="1"/>
</dbReference>
<dbReference type="InterPro" id="IPR003660">
    <property type="entry name" value="HAMP_dom"/>
</dbReference>
<dbReference type="SMART" id="SM00388">
    <property type="entry name" value="HisKA"/>
    <property type="match status" value="1"/>
</dbReference>
<evidence type="ECO:0000256" key="12">
    <source>
        <dbReference type="ARBA" id="ARBA00022989"/>
    </source>
</evidence>
<evidence type="ECO:0000256" key="13">
    <source>
        <dbReference type="ARBA" id="ARBA00023012"/>
    </source>
</evidence>
<dbReference type="Gene3D" id="1.10.287.130">
    <property type="match status" value="1"/>
</dbReference>
<evidence type="ECO:0000259" key="18">
    <source>
        <dbReference type="PROSITE" id="PS50885"/>
    </source>
</evidence>
<dbReference type="PRINTS" id="PR00344">
    <property type="entry name" value="BCTRLSENSOR"/>
</dbReference>
<dbReference type="NCBIfam" id="TIGR01386">
    <property type="entry name" value="cztS_silS_copS"/>
    <property type="match status" value="1"/>
</dbReference>
<dbReference type="CDD" id="cd00082">
    <property type="entry name" value="HisKA"/>
    <property type="match status" value="1"/>
</dbReference>
<dbReference type="Pfam" id="PF02518">
    <property type="entry name" value="HATPase_c"/>
    <property type="match status" value="1"/>
</dbReference>
<dbReference type="InterPro" id="IPR003594">
    <property type="entry name" value="HATPase_dom"/>
</dbReference>
<feature type="domain" description="HAMP" evidence="18">
    <location>
        <begin position="239"/>
        <end position="292"/>
    </location>
</feature>
<dbReference type="RefSeq" id="WP_231836442.1">
    <property type="nucleotide sequence ID" value="NC_014145.1"/>
</dbReference>
<feature type="transmembrane region" description="Helical" evidence="15">
    <location>
        <begin position="52"/>
        <end position="79"/>
    </location>
</feature>
<dbReference type="InterPro" id="IPR050428">
    <property type="entry name" value="TCS_sensor_his_kinase"/>
</dbReference>
<dbReference type="InterPro" id="IPR036097">
    <property type="entry name" value="HisK_dim/P_sf"/>
</dbReference>
<keyword evidence="12 15" id="KW-1133">Transmembrane helix</keyword>
<proteinExistence type="predicted"/>
<dbReference type="InterPro" id="IPR006290">
    <property type="entry name" value="CztS_silS_copS"/>
</dbReference>
<keyword evidence="8 15" id="KW-0812">Transmembrane</keyword>
<dbReference type="Gene3D" id="3.30.565.10">
    <property type="entry name" value="Histidine kinase-like ATPase, C-terminal domain"/>
    <property type="match status" value="1"/>
</dbReference>
<keyword evidence="9 15" id="KW-0547">Nucleotide-binding</keyword>
<dbReference type="InterPro" id="IPR036890">
    <property type="entry name" value="HATPase_C_sf"/>
</dbReference>
<evidence type="ECO:0000256" key="15">
    <source>
        <dbReference type="RuleBase" id="RU364088"/>
    </source>
</evidence>
<dbReference type="PANTHER" id="PTHR45436:SF15">
    <property type="entry name" value="SENSOR HISTIDINE KINASE CUSS"/>
    <property type="match status" value="1"/>
</dbReference>
<dbReference type="SMART" id="SM00387">
    <property type="entry name" value="HATPase_c"/>
    <property type="match status" value="1"/>
</dbReference>
<evidence type="ECO:0000256" key="14">
    <source>
        <dbReference type="ARBA" id="ARBA00023136"/>
    </source>
</evidence>
<dbReference type="PROSITE" id="PS50885">
    <property type="entry name" value="HAMP"/>
    <property type="match status" value="1"/>
</dbReference>
<evidence type="ECO:0000256" key="4">
    <source>
        <dbReference type="ARBA" id="ARBA00022475"/>
    </source>
</evidence>
<dbReference type="CDD" id="cd00075">
    <property type="entry name" value="HATPase"/>
    <property type="match status" value="1"/>
</dbReference>
<evidence type="ECO:0000256" key="9">
    <source>
        <dbReference type="ARBA" id="ARBA00022741"/>
    </source>
</evidence>
<dbReference type="GO" id="GO:0004673">
    <property type="term" value="F:protein histidine kinase activity"/>
    <property type="evidence" value="ECO:0007669"/>
    <property type="project" value="UniProtKB-EC"/>
</dbReference>
<organism evidence="19 20">
    <name type="scientific">Thiomonas arsenitoxydans (strain DSM 22701 / CIP 110005 / 3As)</name>
    <dbReference type="NCBI Taxonomy" id="426114"/>
    <lineage>
        <taxon>Bacteria</taxon>
        <taxon>Pseudomonadati</taxon>
        <taxon>Pseudomonadota</taxon>
        <taxon>Betaproteobacteria</taxon>
        <taxon>Burkholderiales</taxon>
        <taxon>Thiomonas</taxon>
    </lineage>
</organism>
<feature type="region of interest" description="Disordered" evidence="16">
    <location>
        <begin position="1"/>
        <end position="25"/>
    </location>
</feature>
<dbReference type="PANTHER" id="PTHR45436">
    <property type="entry name" value="SENSOR HISTIDINE KINASE YKOH"/>
    <property type="match status" value="1"/>
</dbReference>
<dbReference type="Pfam" id="PF00672">
    <property type="entry name" value="HAMP"/>
    <property type="match status" value="1"/>
</dbReference>
<comment type="caution">
    <text evidence="19">The sequence shown here is derived from an EMBL/GenBank/DDBJ whole genome shotgun (WGS) entry which is preliminary data.</text>
</comment>
<comment type="catalytic activity">
    <reaction evidence="1 15">
        <text>ATP + protein L-histidine = ADP + protein N-phospho-L-histidine.</text>
        <dbReference type="EC" id="2.7.13.3"/>
    </reaction>
</comment>
<keyword evidence="11 15" id="KW-0067">ATP-binding</keyword>
<keyword evidence="6" id="KW-0597">Phosphoprotein</keyword>
<keyword evidence="10 15" id="KW-0418">Kinase</keyword>
<dbReference type="PROSITE" id="PS50109">
    <property type="entry name" value="HIS_KIN"/>
    <property type="match status" value="1"/>
</dbReference>
<keyword evidence="14 15" id="KW-0472">Membrane</keyword>
<evidence type="ECO:0000256" key="10">
    <source>
        <dbReference type="ARBA" id="ARBA00022777"/>
    </source>
</evidence>
<protein>
    <recommendedName>
        <fullName evidence="15">Sensor protein</fullName>
        <ecNumber evidence="15">2.7.13.3</ecNumber>
    </recommendedName>
</protein>
<feature type="domain" description="Histidine kinase" evidence="17">
    <location>
        <begin position="300"/>
        <end position="514"/>
    </location>
</feature>
<keyword evidence="13 15" id="KW-0902">Two-component regulatory system</keyword>
<dbReference type="EMBL" id="CTRI01000023">
    <property type="protein sequence ID" value="CQR33682.1"/>
    <property type="molecule type" value="Genomic_DNA"/>
</dbReference>
<gene>
    <name evidence="19" type="ORF">THICB1_30204</name>
</gene>
<comment type="subcellular location">
    <subcellularLocation>
        <location evidence="3 15">Cell inner membrane</location>
    </subcellularLocation>
    <subcellularLocation>
        <location evidence="2">Membrane</location>
        <topology evidence="2">Multi-pass membrane protein</topology>
    </subcellularLocation>
</comment>
<evidence type="ECO:0000259" key="17">
    <source>
        <dbReference type="PROSITE" id="PS50109"/>
    </source>
</evidence>
<evidence type="ECO:0000256" key="2">
    <source>
        <dbReference type="ARBA" id="ARBA00004141"/>
    </source>
</evidence>
<evidence type="ECO:0000256" key="7">
    <source>
        <dbReference type="ARBA" id="ARBA00022679"/>
    </source>
</evidence>
<sequence length="514" mass="56336">MQSDSTEAVVASRPSPRTQAGEGRKRQGMGLLGWTDFALRRLRQYGLPPRSLAAWMAGAFSLTLALILLAASSWVYWGLSARMMQEDRESVLRKLDTVAALLQTHPVQSDEVGQEAYLKLPPDAPRDLYLRLLDARGAVLLQTPGFSRALNEGAFLTPGVEGAPRLHEVHLPHDQHYLTALLPLTARVAAGAALTPMRLEVALNRTAESRILADYRLRLSAVLLAAILAAAAAGYGIAWRGLRPLRHMADSARGIGAQDLHKRLDTQRLPAELQTLALAFNATLQRLEESFGRISQFSADMAHELRTPITNLWGGLEVALGRPREPGEYREALESAVEECERLSQMIQTLLFLAQTEHPDAALRLERLDVAQELRTLADFFEATAAEAEVRLHVRVTPQLAFRADRMLLQRAMGNLIGNALAHTPRGGTVTLSAHPHSGGIRIEVADTGCGIAAEHLPYLFDRFYRADAARSRSRGGLGLGLALVRNIVRLHGGEVSVESIPNHGTRMMLDWPA</sequence>
<keyword evidence="20" id="KW-1185">Reference proteome</keyword>
<evidence type="ECO:0000256" key="3">
    <source>
        <dbReference type="ARBA" id="ARBA00004533"/>
    </source>
</evidence>
<evidence type="ECO:0000313" key="20">
    <source>
        <dbReference type="Proteomes" id="UP000078599"/>
    </source>
</evidence>
<dbReference type="Gene3D" id="6.10.340.10">
    <property type="match status" value="1"/>
</dbReference>
<evidence type="ECO:0000256" key="16">
    <source>
        <dbReference type="SAM" id="MobiDB-lite"/>
    </source>
</evidence>
<dbReference type="Pfam" id="PF00512">
    <property type="entry name" value="HisKA"/>
    <property type="match status" value="1"/>
</dbReference>
<keyword evidence="7 15" id="KW-0808">Transferase</keyword>
<reference evidence="19 20" key="1">
    <citation type="submission" date="2015-03" db="EMBL/GenBank/DDBJ databases">
        <authorList>
            <person name="Regsiter A."/>
            <person name="william w."/>
        </authorList>
    </citation>
    <scope>NUCLEOTIDE SEQUENCE [LARGE SCALE GENOMIC DNA]</scope>
    <source>
        <strain evidence="19 20">CB1</strain>
    </source>
</reference>
<dbReference type="InterPro" id="IPR004358">
    <property type="entry name" value="Sig_transdc_His_kin-like_C"/>
</dbReference>